<dbReference type="FunFam" id="3.20.20.300:FF:000006">
    <property type="entry name" value="Beta-glucosidase H"/>
    <property type="match status" value="1"/>
</dbReference>
<comment type="similarity">
    <text evidence="3">Belongs to the glycosyl hydrolase 3 family.</text>
</comment>
<dbReference type="Gene3D" id="3.20.20.300">
    <property type="entry name" value="Glycoside hydrolase, family 3, N-terminal domain"/>
    <property type="match status" value="1"/>
</dbReference>
<protein>
    <recommendedName>
        <fullName evidence="11">Probable beta-glucosidase I</fullName>
        <ecNumber evidence="4">3.2.1.21</ecNumber>
    </recommendedName>
    <alternativeName>
        <fullName evidence="12">Beta-D-glucoside glucohydrolase I</fullName>
    </alternativeName>
    <alternativeName>
        <fullName evidence="13">Cellobiase I</fullName>
    </alternativeName>
    <alternativeName>
        <fullName evidence="14">Gentiobiase I</fullName>
    </alternativeName>
</protein>
<dbReference type="Pfam" id="PF14310">
    <property type="entry name" value="Fn3-like"/>
    <property type="match status" value="1"/>
</dbReference>
<comment type="pathway">
    <text evidence="2">Glycan metabolism; cellulose degradation.</text>
</comment>
<dbReference type="InterPro" id="IPR036881">
    <property type="entry name" value="Glyco_hydro_3_C_sf"/>
</dbReference>
<comment type="catalytic activity">
    <reaction evidence="1">
        <text>Hydrolysis of terminal, non-reducing beta-D-glucosyl residues with release of beta-D-glucose.</text>
        <dbReference type="EC" id="3.2.1.21"/>
    </reaction>
</comment>
<keyword evidence="8" id="KW-0119">Carbohydrate metabolism</keyword>
<dbReference type="InterPro" id="IPR001764">
    <property type="entry name" value="Glyco_hydro_3_N"/>
</dbReference>
<evidence type="ECO:0000256" key="14">
    <source>
        <dbReference type="ARBA" id="ARBA00041809"/>
    </source>
</evidence>
<proteinExistence type="inferred from homology"/>
<dbReference type="PRINTS" id="PR00133">
    <property type="entry name" value="GLHYDRLASE3"/>
</dbReference>
<dbReference type="InterPro" id="IPR011658">
    <property type="entry name" value="PA14_dom"/>
</dbReference>
<dbReference type="InterPro" id="IPR050288">
    <property type="entry name" value="Cellulose_deg_GH3"/>
</dbReference>
<dbReference type="Proteomes" id="UP000053732">
    <property type="component" value="Unassembled WGS sequence"/>
</dbReference>
<dbReference type="SUPFAM" id="SSF52279">
    <property type="entry name" value="Beta-D-glucan exohydrolase, C-terminal domain"/>
    <property type="match status" value="1"/>
</dbReference>
<dbReference type="Pfam" id="PF07691">
    <property type="entry name" value="PA14"/>
    <property type="match status" value="1"/>
</dbReference>
<keyword evidence="5 16" id="KW-0378">Hydrolase</keyword>
<evidence type="ECO:0000256" key="2">
    <source>
        <dbReference type="ARBA" id="ARBA00004987"/>
    </source>
</evidence>
<evidence type="ECO:0000256" key="8">
    <source>
        <dbReference type="ARBA" id="ARBA00023277"/>
    </source>
</evidence>
<dbReference type="EMBL" id="HG793145">
    <property type="protein sequence ID" value="CRL24645.1"/>
    <property type="molecule type" value="Genomic_DNA"/>
</dbReference>
<dbReference type="Gene3D" id="2.60.120.260">
    <property type="entry name" value="Galactose-binding domain-like"/>
    <property type="match status" value="1"/>
</dbReference>
<evidence type="ECO:0000256" key="10">
    <source>
        <dbReference type="ARBA" id="ARBA00023326"/>
    </source>
</evidence>
<gene>
    <name evidence="16" type="ORF">PCAMFM013_S012g000255</name>
</gene>
<dbReference type="GO" id="GO:0008422">
    <property type="term" value="F:beta-glucosidase activity"/>
    <property type="evidence" value="ECO:0007669"/>
    <property type="project" value="UniProtKB-EC"/>
</dbReference>
<evidence type="ECO:0000313" key="17">
    <source>
        <dbReference type="Proteomes" id="UP000053732"/>
    </source>
</evidence>
<dbReference type="STRING" id="1429867.A0A0G4PE81"/>
<keyword evidence="9" id="KW-0326">Glycosidase</keyword>
<evidence type="ECO:0000256" key="7">
    <source>
        <dbReference type="ARBA" id="ARBA00023180"/>
    </source>
</evidence>
<evidence type="ECO:0000256" key="6">
    <source>
        <dbReference type="ARBA" id="ARBA00023001"/>
    </source>
</evidence>
<dbReference type="InterPro" id="IPR013783">
    <property type="entry name" value="Ig-like_fold"/>
</dbReference>
<keyword evidence="10" id="KW-0624">Polysaccharide degradation</keyword>
<dbReference type="Pfam" id="PF00933">
    <property type="entry name" value="Glyco_hydro_3"/>
    <property type="match status" value="1"/>
</dbReference>
<dbReference type="InterPro" id="IPR002772">
    <property type="entry name" value="Glyco_hydro_3_C"/>
</dbReference>
<dbReference type="Gene3D" id="3.40.50.1700">
    <property type="entry name" value="Glycoside hydrolase family 3 C-terminal domain"/>
    <property type="match status" value="1"/>
</dbReference>
<keyword evidence="6" id="KW-0136">Cellulose degradation</keyword>
<dbReference type="Pfam" id="PF01915">
    <property type="entry name" value="Glyco_hydro_3_C"/>
    <property type="match status" value="1"/>
</dbReference>
<evidence type="ECO:0000256" key="1">
    <source>
        <dbReference type="ARBA" id="ARBA00000448"/>
    </source>
</evidence>
<dbReference type="SMART" id="SM01217">
    <property type="entry name" value="Fn3_like"/>
    <property type="match status" value="1"/>
</dbReference>
<dbReference type="PANTHER" id="PTHR42715:SF27">
    <property type="entry name" value="BETA-GLUCOSIDASE-RELATED"/>
    <property type="match status" value="1"/>
</dbReference>
<dbReference type="PROSITE" id="PS51820">
    <property type="entry name" value="PA14"/>
    <property type="match status" value="1"/>
</dbReference>
<dbReference type="FunFam" id="2.60.40.10:FF:000495">
    <property type="entry name" value="Periplasmic beta-glucosidase"/>
    <property type="match status" value="1"/>
</dbReference>
<dbReference type="InterPro" id="IPR036962">
    <property type="entry name" value="Glyco_hydro_3_N_sf"/>
</dbReference>
<dbReference type="InterPro" id="IPR017853">
    <property type="entry name" value="GH"/>
</dbReference>
<organism evidence="16 17">
    <name type="scientific">Penicillium camemberti (strain FM 013)</name>
    <dbReference type="NCBI Taxonomy" id="1429867"/>
    <lineage>
        <taxon>Eukaryota</taxon>
        <taxon>Fungi</taxon>
        <taxon>Dikarya</taxon>
        <taxon>Ascomycota</taxon>
        <taxon>Pezizomycotina</taxon>
        <taxon>Eurotiomycetes</taxon>
        <taxon>Eurotiomycetidae</taxon>
        <taxon>Eurotiales</taxon>
        <taxon>Aspergillaceae</taxon>
        <taxon>Penicillium</taxon>
    </lineage>
</organism>
<evidence type="ECO:0000256" key="3">
    <source>
        <dbReference type="ARBA" id="ARBA00005336"/>
    </source>
</evidence>
<dbReference type="InterPro" id="IPR037524">
    <property type="entry name" value="PA14/GLEYA"/>
</dbReference>
<evidence type="ECO:0000256" key="9">
    <source>
        <dbReference type="ARBA" id="ARBA00023295"/>
    </source>
</evidence>
<evidence type="ECO:0000256" key="5">
    <source>
        <dbReference type="ARBA" id="ARBA00022801"/>
    </source>
</evidence>
<evidence type="ECO:0000256" key="11">
    <source>
        <dbReference type="ARBA" id="ARBA00039569"/>
    </source>
</evidence>
<accession>A0A0G4PE81</accession>
<dbReference type="InterPro" id="IPR026891">
    <property type="entry name" value="Fn3-like"/>
</dbReference>
<evidence type="ECO:0000259" key="15">
    <source>
        <dbReference type="PROSITE" id="PS51820"/>
    </source>
</evidence>
<evidence type="ECO:0000256" key="4">
    <source>
        <dbReference type="ARBA" id="ARBA00012744"/>
    </source>
</evidence>
<evidence type="ECO:0000256" key="13">
    <source>
        <dbReference type="ARBA" id="ARBA00041603"/>
    </source>
</evidence>
<dbReference type="GO" id="GO:0030245">
    <property type="term" value="P:cellulose catabolic process"/>
    <property type="evidence" value="ECO:0007669"/>
    <property type="project" value="UniProtKB-UniPathway"/>
</dbReference>
<name>A0A0G4PE81_PENC3</name>
<keyword evidence="17" id="KW-1185">Reference proteome</keyword>
<dbReference type="PANTHER" id="PTHR42715">
    <property type="entry name" value="BETA-GLUCOSIDASE"/>
    <property type="match status" value="1"/>
</dbReference>
<dbReference type="SMART" id="SM00758">
    <property type="entry name" value="PA14"/>
    <property type="match status" value="1"/>
</dbReference>
<feature type="domain" description="PA14" evidence="15">
    <location>
        <begin position="409"/>
        <end position="569"/>
    </location>
</feature>
<reference evidence="16 17" key="1">
    <citation type="journal article" date="2014" name="Nat. Commun.">
        <title>Multiple recent horizontal transfers of a large genomic region in cheese making fungi.</title>
        <authorList>
            <person name="Cheeseman K."/>
            <person name="Ropars J."/>
            <person name="Renault P."/>
            <person name="Dupont J."/>
            <person name="Gouzy J."/>
            <person name="Branca A."/>
            <person name="Abraham A.L."/>
            <person name="Ceppi M."/>
            <person name="Conseiller E."/>
            <person name="Debuchy R."/>
            <person name="Malagnac F."/>
            <person name="Goarin A."/>
            <person name="Silar P."/>
            <person name="Lacoste S."/>
            <person name="Sallet E."/>
            <person name="Bensimon A."/>
            <person name="Giraud T."/>
            <person name="Brygoo Y."/>
        </authorList>
    </citation>
    <scope>NUCLEOTIDE SEQUENCE [LARGE SCALE GENOMIC DNA]</scope>
    <source>
        <strain evidence="17">FM 013</strain>
    </source>
</reference>
<dbReference type="SUPFAM" id="SSF51445">
    <property type="entry name" value="(Trans)glycosidases"/>
    <property type="match status" value="1"/>
</dbReference>
<evidence type="ECO:0000256" key="12">
    <source>
        <dbReference type="ARBA" id="ARBA00041279"/>
    </source>
</evidence>
<keyword evidence="7" id="KW-0325">Glycoprotein</keyword>
<dbReference type="AlphaFoldDB" id="A0A0G4PE81"/>
<dbReference type="Gene3D" id="2.60.40.10">
    <property type="entry name" value="Immunoglobulins"/>
    <property type="match status" value="1"/>
</dbReference>
<evidence type="ECO:0000313" key="16">
    <source>
        <dbReference type="EMBL" id="CRL24645.1"/>
    </source>
</evidence>
<dbReference type="EC" id="3.2.1.21" evidence="4"/>
<dbReference type="UniPathway" id="UPA00696"/>
<sequence length="856" mass="93375">MTREFMNHANVQKKVHSDFDVEQTLALLTVDEKIALISGSDPWHTAPIRRLGIPSIRLTDGPNGVRGTKFFNGVPAACFPCGTGLAATWDTKLVQKGGQLQAQEAIAKGASIILGPTTNMQRSPLGGRGFESFSEDPVLAGNMSAATIAGIQSTGVAATLKHFVCNDQEHERQSVDAVVSEQALREIYLMPFQIAQRDAKPMCYMTSYNKVNGTHASESKPLINGTLRKEWGFDGMVMSDWFGVYSTTESIQAGLDLEMPGPSYMRGKLVKQALGCGKLLPFELDQCVREVLKLVKKVLPLGIPENAEELTADTPETSSLLRSLASASLVLLKNDHDILPFKKNKTTAVIGPNANFAAYCGGGSAALTPYYAISPLDGLRAQVPDVQYSLGVPGWKKMPLLSRLTKASNGLEGFDMKVYLEPPSKEDRKMVDSLYVNTADIFLADYRHPKIETNLFYLELEGTITPEQNSDYEFSLSVSGTGKIFVDGQCIVDNETVQTPGDSFFGSGTVEEIGTIRLEKGKTYKIQITFGTLPTRTFNVAGATSFGAGGLRAGGIPKIEIETEIQKAVALAKEVDQVILCAGLNSDWESEGYDRSTMDLPPGTDKLIAAVVAANPNTAVIIQSGTPVTMPWLNDVSSLVHAWYGGNETGNAIADVVFGAVNPSGKLPLSFPRRNEDNPAFLNFRSERGSTKYGEGVYIGYRFYEKCKKDVAFPFGHGLSYTTFRLSSISLKKTDEETLITVDVQNTGNVNGAEVVQVYVSQQSPSINRPPKELKGFEKVFLRPQQTETVTVKILTKYATSFWDEHRNAWVQEAGRYIVQVGTSSAENPLSADFEIGQTTWWNDNAQNENAGFKPR</sequence>